<organism evidence="1 2">
    <name type="scientific">Candidatus Yanofskybacteria bacterium RIFCSPLOWO2_01_FULL_42_49</name>
    <dbReference type="NCBI Taxonomy" id="1802694"/>
    <lineage>
        <taxon>Bacteria</taxon>
        <taxon>Candidatus Yanofskyibacteriota</taxon>
    </lineage>
</organism>
<dbReference type="Proteomes" id="UP000178227">
    <property type="component" value="Unassembled WGS sequence"/>
</dbReference>
<accession>A0A1F8GC73</accession>
<name>A0A1F8GC73_9BACT</name>
<protein>
    <submittedName>
        <fullName evidence="1">Uncharacterized protein</fullName>
    </submittedName>
</protein>
<proteinExistence type="predicted"/>
<evidence type="ECO:0000313" key="2">
    <source>
        <dbReference type="Proteomes" id="UP000178227"/>
    </source>
</evidence>
<dbReference type="AlphaFoldDB" id="A0A1F8GC73"/>
<comment type="caution">
    <text evidence="1">The sequence shown here is derived from an EMBL/GenBank/DDBJ whole genome shotgun (WGS) entry which is preliminary data.</text>
</comment>
<reference evidence="1 2" key="1">
    <citation type="journal article" date="2016" name="Nat. Commun.">
        <title>Thousands of microbial genomes shed light on interconnected biogeochemical processes in an aquifer system.</title>
        <authorList>
            <person name="Anantharaman K."/>
            <person name="Brown C.T."/>
            <person name="Hug L.A."/>
            <person name="Sharon I."/>
            <person name="Castelle C.J."/>
            <person name="Probst A.J."/>
            <person name="Thomas B.C."/>
            <person name="Singh A."/>
            <person name="Wilkins M.J."/>
            <person name="Karaoz U."/>
            <person name="Brodie E.L."/>
            <person name="Williams K.H."/>
            <person name="Hubbard S.S."/>
            <person name="Banfield J.F."/>
        </authorList>
    </citation>
    <scope>NUCLEOTIDE SEQUENCE [LARGE SCALE GENOMIC DNA]</scope>
</reference>
<sequence>MPESRFRLEGTKTWIGVEIGLRSDTEMFGVGEGIIFGVGVTAGFDIEPLGADMTAGAGVKIGDDTLTLASDISWSTIFLMGINERAV</sequence>
<evidence type="ECO:0000313" key="1">
    <source>
        <dbReference type="EMBL" id="OGN22640.1"/>
    </source>
</evidence>
<gene>
    <name evidence="1" type="ORF">A2918_00860</name>
</gene>
<dbReference type="EMBL" id="MGKI01000010">
    <property type="protein sequence ID" value="OGN22640.1"/>
    <property type="molecule type" value="Genomic_DNA"/>
</dbReference>